<evidence type="ECO:0000313" key="1">
    <source>
        <dbReference type="EMBL" id="MBC5994900.1"/>
    </source>
</evidence>
<dbReference type="AlphaFoldDB" id="A0A923SQ80"/>
<dbReference type="EMBL" id="JACRVF010000007">
    <property type="protein sequence ID" value="MBC5994900.1"/>
    <property type="molecule type" value="Genomic_DNA"/>
</dbReference>
<keyword evidence="2" id="KW-1185">Reference proteome</keyword>
<dbReference type="RefSeq" id="WP_187068929.1">
    <property type="nucleotide sequence ID" value="NZ_JACRVF010000007.1"/>
</dbReference>
<reference evidence="1" key="1">
    <citation type="submission" date="2020-08" db="EMBL/GenBank/DDBJ databases">
        <title>Pontibacter sp. SD6 16S ribosomal RNA gene Genome sequencing and assembly.</title>
        <authorList>
            <person name="Kang M."/>
        </authorList>
    </citation>
    <scope>NUCLEOTIDE SEQUENCE</scope>
    <source>
        <strain evidence="1">SD6</strain>
    </source>
</reference>
<accession>A0A923SQ80</accession>
<name>A0A923SQ80_9BACT</name>
<gene>
    <name evidence="1" type="ORF">H8S84_18795</name>
</gene>
<sequence>MSSYHTFREALSDMRDRGFTHTFSIQNQQLFCPELNAVISPEKLTLVEQHHVTVDGAGSEERDVYGLKTDDNILGLMTSTYAAYDPEGFNNIFSRCRKSQSRRG</sequence>
<organism evidence="1 2">
    <name type="scientific">Pontibacter cellulosilyticus</name>
    <dbReference type="NCBI Taxonomy" id="1720253"/>
    <lineage>
        <taxon>Bacteria</taxon>
        <taxon>Pseudomonadati</taxon>
        <taxon>Bacteroidota</taxon>
        <taxon>Cytophagia</taxon>
        <taxon>Cytophagales</taxon>
        <taxon>Hymenobacteraceae</taxon>
        <taxon>Pontibacter</taxon>
    </lineage>
</organism>
<dbReference type="Proteomes" id="UP000603640">
    <property type="component" value="Unassembled WGS sequence"/>
</dbReference>
<comment type="caution">
    <text evidence="1">The sequence shown here is derived from an EMBL/GenBank/DDBJ whole genome shotgun (WGS) entry which is preliminary data.</text>
</comment>
<proteinExistence type="predicted"/>
<evidence type="ECO:0000313" key="2">
    <source>
        <dbReference type="Proteomes" id="UP000603640"/>
    </source>
</evidence>
<protein>
    <submittedName>
        <fullName evidence="1">Uncharacterized protein</fullName>
    </submittedName>
</protein>